<comment type="caution">
    <text evidence="3">The sequence shown here is derived from an EMBL/GenBank/DDBJ whole genome shotgun (WGS) entry which is preliminary data.</text>
</comment>
<feature type="domain" description="NAD-dependent epimerase/dehydratase" evidence="2">
    <location>
        <begin position="4"/>
        <end position="112"/>
    </location>
</feature>
<organism evidence="3 4">
    <name type="scientific">Agaribacillus aureus</name>
    <dbReference type="NCBI Taxonomy" id="3051825"/>
    <lineage>
        <taxon>Bacteria</taxon>
        <taxon>Pseudomonadati</taxon>
        <taxon>Bacteroidota</taxon>
        <taxon>Cytophagia</taxon>
        <taxon>Cytophagales</taxon>
        <taxon>Splendidivirgaceae</taxon>
        <taxon>Agaribacillus</taxon>
    </lineage>
</organism>
<evidence type="ECO:0000256" key="1">
    <source>
        <dbReference type="ARBA" id="ARBA00004370"/>
    </source>
</evidence>
<dbReference type="Pfam" id="PF01370">
    <property type="entry name" value="Epimerase"/>
    <property type="match status" value="1"/>
</dbReference>
<dbReference type="PANTHER" id="PTHR14097:SF8">
    <property type="entry name" value="NAD(P)-BINDING DOMAIN-CONTAINING PROTEIN"/>
    <property type="match status" value="1"/>
</dbReference>
<comment type="subcellular location">
    <subcellularLocation>
        <location evidence="1">Membrane</location>
    </subcellularLocation>
</comment>
<sequence>MKKVIITGSTGMVGKGVLLECLESPQIAQVLVINRSSLGMQHPKLEEILLSDFTQIISIGDQLAGYDACFYCMGVSAVGMSEEKYTAITFDTVAAFADVLHEANTEMVFNYVSGAGTDGSEKGRSMWARVKGKAENMVLGKGFKDAYAFRPGMIIPEKGIKSRTGWYNAVYVVMRPFFSMLKRSQNITTTTKIGLAMINTLFHPLNLKYLENQDINMLAEKV</sequence>
<dbReference type="Gene3D" id="3.40.50.720">
    <property type="entry name" value="NAD(P)-binding Rossmann-like Domain"/>
    <property type="match status" value="1"/>
</dbReference>
<name>A0ABT8LDF2_9BACT</name>
<reference evidence="3" key="1">
    <citation type="submission" date="2023-06" db="EMBL/GenBank/DDBJ databases">
        <title>Genomic of Agaribacillus aureum.</title>
        <authorList>
            <person name="Wang G."/>
        </authorList>
    </citation>
    <scope>NUCLEOTIDE SEQUENCE</scope>
    <source>
        <strain evidence="3">BMA12</strain>
    </source>
</reference>
<dbReference type="InterPro" id="IPR001509">
    <property type="entry name" value="Epimerase_deHydtase"/>
</dbReference>
<protein>
    <submittedName>
        <fullName evidence="3">NAD-dependent epimerase/dehydratase family protein</fullName>
    </submittedName>
</protein>
<evidence type="ECO:0000313" key="4">
    <source>
        <dbReference type="Proteomes" id="UP001172083"/>
    </source>
</evidence>
<evidence type="ECO:0000259" key="2">
    <source>
        <dbReference type="Pfam" id="PF01370"/>
    </source>
</evidence>
<dbReference type="EMBL" id="JAUJEB010000006">
    <property type="protein sequence ID" value="MDN5215096.1"/>
    <property type="molecule type" value="Genomic_DNA"/>
</dbReference>
<keyword evidence="4" id="KW-1185">Reference proteome</keyword>
<dbReference type="PANTHER" id="PTHR14097">
    <property type="entry name" value="OXIDOREDUCTASE HTATIP2"/>
    <property type="match status" value="1"/>
</dbReference>
<proteinExistence type="predicted"/>
<accession>A0ABT8LDF2</accession>
<gene>
    <name evidence="3" type="ORF">QQ020_23645</name>
</gene>
<dbReference type="InterPro" id="IPR036291">
    <property type="entry name" value="NAD(P)-bd_dom_sf"/>
</dbReference>
<dbReference type="SUPFAM" id="SSF51735">
    <property type="entry name" value="NAD(P)-binding Rossmann-fold domains"/>
    <property type="match status" value="1"/>
</dbReference>
<dbReference type="RefSeq" id="WP_346760435.1">
    <property type="nucleotide sequence ID" value="NZ_JAUJEB010000006.1"/>
</dbReference>
<dbReference type="Proteomes" id="UP001172083">
    <property type="component" value="Unassembled WGS sequence"/>
</dbReference>
<evidence type="ECO:0000313" key="3">
    <source>
        <dbReference type="EMBL" id="MDN5215096.1"/>
    </source>
</evidence>